<proteinExistence type="predicted"/>
<dbReference type="Gene3D" id="3.30.2270.10">
    <property type="entry name" value="Folate-binding superfamily"/>
    <property type="match status" value="1"/>
</dbReference>
<comment type="caution">
    <text evidence="1">The sequence shown here is derived from an EMBL/GenBank/DDBJ whole genome shotgun (WGS) entry which is preliminary data.</text>
</comment>
<protein>
    <recommendedName>
        <fullName evidence="3">Sarcosine oxidase subunit delta</fullName>
    </recommendedName>
</protein>
<keyword evidence="2" id="KW-1185">Reference proteome</keyword>
<dbReference type="AlphaFoldDB" id="A0A0N8GF52"/>
<dbReference type="EMBL" id="LJYW01000001">
    <property type="protein sequence ID" value="KPL53353.1"/>
    <property type="molecule type" value="Genomic_DNA"/>
</dbReference>
<dbReference type="Proteomes" id="UP000048984">
    <property type="component" value="Unassembled WGS sequence"/>
</dbReference>
<gene>
    <name evidence="1" type="ORF">ABB55_14950</name>
</gene>
<dbReference type="GO" id="GO:0046653">
    <property type="term" value="P:tetrahydrofolate metabolic process"/>
    <property type="evidence" value="ECO:0007669"/>
    <property type="project" value="InterPro"/>
</dbReference>
<name>A0A0N8GF52_9HYPH</name>
<dbReference type="GO" id="GO:0008115">
    <property type="term" value="F:sarcosine oxidase activity"/>
    <property type="evidence" value="ECO:0007669"/>
    <property type="project" value="InterPro"/>
</dbReference>
<organism evidence="1 2">
    <name type="scientific">Prosthecodimorpha hirschii</name>
    <dbReference type="NCBI Taxonomy" id="665126"/>
    <lineage>
        <taxon>Bacteria</taxon>
        <taxon>Pseudomonadati</taxon>
        <taxon>Pseudomonadota</taxon>
        <taxon>Alphaproteobacteria</taxon>
        <taxon>Hyphomicrobiales</taxon>
        <taxon>Ancalomicrobiaceae</taxon>
        <taxon>Prosthecodimorpha</taxon>
    </lineage>
</organism>
<evidence type="ECO:0008006" key="3">
    <source>
        <dbReference type="Google" id="ProtNLM"/>
    </source>
</evidence>
<reference evidence="1 2" key="2">
    <citation type="submission" date="2015-10" db="EMBL/GenBank/DDBJ databases">
        <title>Draft Genome Sequence of Prosthecomicrobium hirschii ATCC 27832.</title>
        <authorList>
            <person name="Daniel J."/>
            <person name="Givan S.A."/>
            <person name="Brun Y.V."/>
            <person name="Brown P.J."/>
        </authorList>
    </citation>
    <scope>NUCLEOTIDE SEQUENCE [LARGE SCALE GENOMIC DNA]</scope>
    <source>
        <strain evidence="1 2">16</strain>
    </source>
</reference>
<dbReference type="RefSeq" id="WP_054359518.1">
    <property type="nucleotide sequence ID" value="NZ_LJYW01000001.1"/>
</dbReference>
<dbReference type="InterPro" id="IPR038561">
    <property type="entry name" value="SoxD_sf"/>
</dbReference>
<dbReference type="STRING" id="665126.ABB55_14950"/>
<accession>A0A0N8GF52</accession>
<evidence type="ECO:0000313" key="1">
    <source>
        <dbReference type="EMBL" id="KPL53353.1"/>
    </source>
</evidence>
<reference evidence="1 2" key="1">
    <citation type="submission" date="2015-09" db="EMBL/GenBank/DDBJ databases">
        <authorList>
            <consortium name="Swine Surveillance"/>
        </authorList>
    </citation>
    <scope>NUCLEOTIDE SEQUENCE [LARGE SCALE GENOMIC DNA]</scope>
    <source>
        <strain evidence="1 2">16</strain>
    </source>
</reference>
<sequence length="87" mass="9656">MRIPCPCCGLRAMAEFTYGGADVTRPAAALPLDPSAAPDADWNDYVYRRDNPAGPHRELWFHAAGCRRWFAVTRDTRTNAFLSEAVA</sequence>
<dbReference type="Pfam" id="PF04267">
    <property type="entry name" value="SoxD"/>
    <property type="match status" value="1"/>
</dbReference>
<dbReference type="InterPro" id="IPR006279">
    <property type="entry name" value="SoxD"/>
</dbReference>
<evidence type="ECO:0000313" key="2">
    <source>
        <dbReference type="Proteomes" id="UP000048984"/>
    </source>
</evidence>